<accession>A0A6P2CDH5</accession>
<evidence type="ECO:0000313" key="6">
    <source>
        <dbReference type="Proteomes" id="UP000471120"/>
    </source>
</evidence>
<dbReference type="RefSeq" id="WP_010838493.1">
    <property type="nucleotide sequence ID" value="NZ_QRCM01000001.1"/>
</dbReference>
<dbReference type="PANTHER" id="PTHR11895">
    <property type="entry name" value="TRANSAMIDASE"/>
    <property type="match status" value="1"/>
</dbReference>
<evidence type="ECO:0000256" key="2">
    <source>
        <dbReference type="ARBA" id="ARBA00009199"/>
    </source>
</evidence>
<protein>
    <recommendedName>
        <fullName evidence="3">amidase</fullName>
        <ecNumber evidence="3">3.5.1.4</ecNumber>
    </recommendedName>
</protein>
<reference evidence="5 6" key="1">
    <citation type="submission" date="2018-07" db="EMBL/GenBank/DDBJ databases">
        <title>Genome sequence of Rhodococcus rhodnii ATCC 35071 from Rhodnius prolixus.</title>
        <authorList>
            <person name="Patel V."/>
            <person name="Vogel K.J."/>
        </authorList>
    </citation>
    <scope>NUCLEOTIDE SEQUENCE [LARGE SCALE GENOMIC DNA]</scope>
    <source>
        <strain evidence="5 6">ATCC 35071</strain>
    </source>
</reference>
<dbReference type="InterPro" id="IPR020556">
    <property type="entry name" value="Amidase_CS"/>
</dbReference>
<dbReference type="InterPro" id="IPR000120">
    <property type="entry name" value="Amidase"/>
</dbReference>
<dbReference type="Pfam" id="PF01425">
    <property type="entry name" value="Amidase"/>
    <property type="match status" value="1"/>
</dbReference>
<evidence type="ECO:0000256" key="3">
    <source>
        <dbReference type="ARBA" id="ARBA00012922"/>
    </source>
</evidence>
<sequence length="469" mass="49315">MAAPVHAYGDDALGELDATGVAEAIASGDIGAEDAVEAAIARAERVASLDAFAHRGFAEARERAHRPAGGVFSGVPTVVKDNIDVAGQPSGHGSSAFTPAPAAADGAFTQQFLATGAVSLGKSRLPEFGFNATTEFADAPPTRNPWNPDYSSGASSGGSAALVAAGVVPFAHANDGGGSIRIPAAACGLVGLKPTRGRLLAERADTLVPVRLVTQGVVTRTVRDTARFLHAAETYRRAPSLPPIRLVTGPAATRLRIGVVTDSLTARPDPETRAAVEETAHLLEGLGHHVEPASLPVGQDFVEAFEIYWGMLAFLASTTGKSLGRDFDRTRTDPLTRGLYSLYRKNIRRTPSIVYRLRRSARSYARMFESFDVVLSPVVAATTPELGYLAPSEDFDTMFARLIGHVAYTPLNNAAGGPAMSLPLHTTAAGLPLGMHFSAAHGDERTLLELAFELEQARPFPMLGRSSSA</sequence>
<comment type="similarity">
    <text evidence="2">Belongs to the amidase family.</text>
</comment>
<evidence type="ECO:0000259" key="4">
    <source>
        <dbReference type="Pfam" id="PF01425"/>
    </source>
</evidence>
<gene>
    <name evidence="5" type="ORF">DW322_11840</name>
</gene>
<feature type="domain" description="Amidase" evidence="4">
    <location>
        <begin position="34"/>
        <end position="448"/>
    </location>
</feature>
<dbReference type="SUPFAM" id="SSF75304">
    <property type="entry name" value="Amidase signature (AS) enzymes"/>
    <property type="match status" value="1"/>
</dbReference>
<comment type="catalytic activity">
    <reaction evidence="1">
        <text>a monocarboxylic acid amide + H2O = a monocarboxylate + NH4(+)</text>
        <dbReference type="Rhea" id="RHEA:12020"/>
        <dbReference type="ChEBI" id="CHEBI:15377"/>
        <dbReference type="ChEBI" id="CHEBI:28938"/>
        <dbReference type="ChEBI" id="CHEBI:35757"/>
        <dbReference type="ChEBI" id="CHEBI:83628"/>
        <dbReference type="EC" id="3.5.1.4"/>
    </reaction>
</comment>
<dbReference type="InterPro" id="IPR036928">
    <property type="entry name" value="AS_sf"/>
</dbReference>
<organism evidence="5 6">
    <name type="scientific">Rhodococcus rhodnii</name>
    <dbReference type="NCBI Taxonomy" id="38312"/>
    <lineage>
        <taxon>Bacteria</taxon>
        <taxon>Bacillati</taxon>
        <taxon>Actinomycetota</taxon>
        <taxon>Actinomycetes</taxon>
        <taxon>Mycobacteriales</taxon>
        <taxon>Nocardiaceae</taxon>
        <taxon>Rhodococcus</taxon>
    </lineage>
</organism>
<dbReference type="EC" id="3.5.1.4" evidence="3"/>
<dbReference type="GO" id="GO:0004040">
    <property type="term" value="F:amidase activity"/>
    <property type="evidence" value="ECO:0007669"/>
    <property type="project" value="UniProtKB-EC"/>
</dbReference>
<dbReference type="PANTHER" id="PTHR11895:SF7">
    <property type="entry name" value="GLUTAMYL-TRNA(GLN) AMIDOTRANSFERASE SUBUNIT A, MITOCHONDRIAL"/>
    <property type="match status" value="1"/>
</dbReference>
<keyword evidence="5" id="KW-0378">Hydrolase</keyword>
<name>A0A6P2CDH5_9NOCA</name>
<comment type="caution">
    <text evidence="5">The sequence shown here is derived from an EMBL/GenBank/DDBJ whole genome shotgun (WGS) entry which is preliminary data.</text>
</comment>
<dbReference type="AlphaFoldDB" id="A0A6P2CDH5"/>
<dbReference type="Gene3D" id="3.90.1300.10">
    <property type="entry name" value="Amidase signature (AS) domain"/>
    <property type="match status" value="1"/>
</dbReference>
<dbReference type="InterPro" id="IPR023631">
    <property type="entry name" value="Amidase_dom"/>
</dbReference>
<evidence type="ECO:0000313" key="5">
    <source>
        <dbReference type="EMBL" id="TXG90789.1"/>
    </source>
</evidence>
<dbReference type="EMBL" id="QRCM01000001">
    <property type="protein sequence ID" value="TXG90789.1"/>
    <property type="molecule type" value="Genomic_DNA"/>
</dbReference>
<dbReference type="NCBIfam" id="NF005899">
    <property type="entry name" value="PRK07869.1"/>
    <property type="match status" value="1"/>
</dbReference>
<proteinExistence type="inferred from homology"/>
<dbReference type="Proteomes" id="UP000471120">
    <property type="component" value="Unassembled WGS sequence"/>
</dbReference>
<dbReference type="PROSITE" id="PS00571">
    <property type="entry name" value="AMIDASES"/>
    <property type="match status" value="1"/>
</dbReference>
<evidence type="ECO:0000256" key="1">
    <source>
        <dbReference type="ARBA" id="ARBA00001311"/>
    </source>
</evidence>